<reference evidence="1" key="1">
    <citation type="submission" date="2021-02" db="EMBL/GenBank/DDBJ databases">
        <authorList>
            <person name="Nowell W R."/>
        </authorList>
    </citation>
    <scope>NUCLEOTIDE SEQUENCE</scope>
</reference>
<evidence type="ECO:0008006" key="3">
    <source>
        <dbReference type="Google" id="ProtNLM"/>
    </source>
</evidence>
<organism evidence="1 2">
    <name type="scientific">Didymodactylos carnosus</name>
    <dbReference type="NCBI Taxonomy" id="1234261"/>
    <lineage>
        <taxon>Eukaryota</taxon>
        <taxon>Metazoa</taxon>
        <taxon>Spiralia</taxon>
        <taxon>Gnathifera</taxon>
        <taxon>Rotifera</taxon>
        <taxon>Eurotatoria</taxon>
        <taxon>Bdelloidea</taxon>
        <taxon>Philodinida</taxon>
        <taxon>Philodinidae</taxon>
        <taxon>Didymodactylos</taxon>
    </lineage>
</organism>
<dbReference type="OrthoDB" id="809632at2759"/>
<evidence type="ECO:0000313" key="2">
    <source>
        <dbReference type="Proteomes" id="UP000681722"/>
    </source>
</evidence>
<comment type="caution">
    <text evidence="1">The sequence shown here is derived from an EMBL/GenBank/DDBJ whole genome shotgun (WGS) entry which is preliminary data.</text>
</comment>
<dbReference type="InterPro" id="IPR011032">
    <property type="entry name" value="GroES-like_sf"/>
</dbReference>
<accession>A0A8S2Z461</accession>
<gene>
    <name evidence="1" type="ORF">SRO942_LOCUS49178</name>
</gene>
<dbReference type="EMBL" id="CAJOBC010130308">
    <property type="protein sequence ID" value="CAF4610322.1"/>
    <property type="molecule type" value="Genomic_DNA"/>
</dbReference>
<feature type="non-terminal residue" evidence="1">
    <location>
        <position position="1"/>
    </location>
</feature>
<dbReference type="AlphaFoldDB" id="A0A8S2Z461"/>
<proteinExistence type="predicted"/>
<protein>
    <recommendedName>
        <fullName evidence="3">NADP-dependent oxidoreductase</fullName>
    </recommendedName>
</protein>
<evidence type="ECO:0000313" key="1">
    <source>
        <dbReference type="EMBL" id="CAF4610322.1"/>
    </source>
</evidence>
<name>A0A8S2Z461_9BILA</name>
<dbReference type="Proteomes" id="UP000681722">
    <property type="component" value="Unassembled WGS sequence"/>
</dbReference>
<sequence length="40" mass="4415">GKLKYKETCTDDFEQMPKAFAGLFKGDNIGKAVIKASNYS</sequence>
<dbReference type="SUPFAM" id="SSF50129">
    <property type="entry name" value="GroES-like"/>
    <property type="match status" value="1"/>
</dbReference>
<dbReference type="Gene3D" id="3.90.180.10">
    <property type="entry name" value="Medium-chain alcohol dehydrogenases, catalytic domain"/>
    <property type="match status" value="1"/>
</dbReference>